<keyword evidence="1" id="KW-1029">Fimbrium biogenesis</keyword>
<dbReference type="InterPro" id="IPR016147">
    <property type="entry name" value="Pili_assmbl_chaperone_N"/>
</dbReference>
<evidence type="ECO:0000313" key="4">
    <source>
        <dbReference type="EMBL" id="VTR58952.1"/>
    </source>
</evidence>
<dbReference type="Pfam" id="PF00345">
    <property type="entry name" value="PapD_N"/>
    <property type="match status" value="1"/>
</dbReference>
<comment type="subcellular location">
    <subcellularLocation>
        <location evidence="2">Periplasm</location>
    </subcellularLocation>
</comment>
<sequence>MPTDRESVFFISMKAIPAQAQNDQPQSVGQMAVTVVSNMKLFYRPAGLAKRAVADVACQLRFNRSGKELIANKPDSLLAHLFAAENGPRRAG</sequence>
<name>A0A4U9WIZ5_SERFO</name>
<dbReference type="GO" id="GO:0030288">
    <property type="term" value="C:outer membrane-bounded periplasmic space"/>
    <property type="evidence" value="ECO:0007669"/>
    <property type="project" value="InterPro"/>
</dbReference>
<evidence type="ECO:0000256" key="1">
    <source>
        <dbReference type="ARBA" id="ARBA00022558"/>
    </source>
</evidence>
<evidence type="ECO:0000259" key="3">
    <source>
        <dbReference type="Pfam" id="PF00345"/>
    </source>
</evidence>
<feature type="domain" description="Pili assembly chaperone N-terminal" evidence="3">
    <location>
        <begin position="1"/>
        <end position="48"/>
    </location>
</feature>
<gene>
    <name evidence="4" type="primary">fimC_12</name>
    <name evidence="4" type="ORF">NCTC12965_07863</name>
</gene>
<dbReference type="PROSITE" id="PS00635">
    <property type="entry name" value="PILI_CHAPERONE"/>
    <property type="match status" value="1"/>
</dbReference>
<proteinExistence type="inferred from homology"/>
<dbReference type="InterPro" id="IPR050643">
    <property type="entry name" value="Periplasmic_pilus_chap"/>
</dbReference>
<dbReference type="InterPro" id="IPR018046">
    <property type="entry name" value="Pili_assmbl_chaperone_CS"/>
</dbReference>
<dbReference type="SUPFAM" id="SSF49354">
    <property type="entry name" value="PapD-like"/>
    <property type="match status" value="1"/>
</dbReference>
<dbReference type="PANTHER" id="PTHR30251">
    <property type="entry name" value="PILUS ASSEMBLY CHAPERONE"/>
    <property type="match status" value="1"/>
</dbReference>
<dbReference type="PRINTS" id="PR00969">
    <property type="entry name" value="CHAPERONPILI"/>
</dbReference>
<comment type="similarity">
    <text evidence="2">Belongs to the periplasmic pilus chaperone family.</text>
</comment>
<dbReference type="InterPro" id="IPR008962">
    <property type="entry name" value="PapD-like_sf"/>
</dbReference>
<dbReference type="GO" id="GO:0071555">
    <property type="term" value="P:cell wall organization"/>
    <property type="evidence" value="ECO:0007669"/>
    <property type="project" value="InterPro"/>
</dbReference>
<reference evidence="4" key="1">
    <citation type="submission" date="2019-05" db="EMBL/GenBank/DDBJ databases">
        <authorList>
            <consortium name="Pathogen Informatics"/>
        </authorList>
    </citation>
    <scope>NUCLEOTIDE SEQUENCE [LARGE SCALE GENOMIC DNA]</scope>
    <source>
        <strain evidence="4">NCTC12965</strain>
    </source>
</reference>
<dbReference type="AlphaFoldDB" id="A0A4U9WIZ5"/>
<organism evidence="4">
    <name type="scientific">Serratia fonticola</name>
    <dbReference type="NCBI Taxonomy" id="47917"/>
    <lineage>
        <taxon>Bacteria</taxon>
        <taxon>Pseudomonadati</taxon>
        <taxon>Pseudomonadota</taxon>
        <taxon>Gammaproteobacteria</taxon>
        <taxon>Enterobacterales</taxon>
        <taxon>Yersiniaceae</taxon>
        <taxon>Serratia</taxon>
    </lineage>
</organism>
<dbReference type="EMBL" id="CABEEZ010000155">
    <property type="protein sequence ID" value="VTR58952.1"/>
    <property type="molecule type" value="Genomic_DNA"/>
</dbReference>
<evidence type="ECO:0000256" key="2">
    <source>
        <dbReference type="RuleBase" id="RU003918"/>
    </source>
</evidence>
<dbReference type="InterPro" id="IPR013783">
    <property type="entry name" value="Ig-like_fold"/>
</dbReference>
<accession>A0A4U9WIZ5</accession>
<dbReference type="InterPro" id="IPR001829">
    <property type="entry name" value="Pili_assmbl_chaperone_bac"/>
</dbReference>
<protein>
    <submittedName>
        <fullName evidence="4">Chaperone protein fimC</fullName>
    </submittedName>
</protein>
<dbReference type="PANTHER" id="PTHR30251:SF11">
    <property type="entry name" value="CHAPERONE PROTEIN FIMC-RELATED"/>
    <property type="match status" value="1"/>
</dbReference>
<keyword evidence="2" id="KW-0143">Chaperone</keyword>
<dbReference type="Gene3D" id="2.60.40.10">
    <property type="entry name" value="Immunoglobulins"/>
    <property type="match status" value="1"/>
</dbReference>